<dbReference type="GO" id="GO:0003723">
    <property type="term" value="F:RNA binding"/>
    <property type="evidence" value="ECO:0007669"/>
    <property type="project" value="UniProtKB-UniRule"/>
</dbReference>
<keyword evidence="4" id="KW-1185">Reference proteome</keyword>
<feature type="domain" description="RRM" evidence="2">
    <location>
        <begin position="15"/>
        <end position="97"/>
    </location>
</feature>
<dbReference type="Pfam" id="PF23085">
    <property type="entry name" value="RRM_PARP14_3"/>
    <property type="match status" value="1"/>
</dbReference>
<dbReference type="Gene3D" id="3.30.70.330">
    <property type="match status" value="1"/>
</dbReference>
<reference evidence="3" key="1">
    <citation type="journal article" date="2022" name="bioRxiv">
        <title>Sequencing and chromosome-scale assembly of the giantPleurodeles waltlgenome.</title>
        <authorList>
            <person name="Brown T."/>
            <person name="Elewa A."/>
            <person name="Iarovenko S."/>
            <person name="Subramanian E."/>
            <person name="Araus A.J."/>
            <person name="Petzold A."/>
            <person name="Susuki M."/>
            <person name="Suzuki K.-i.T."/>
            <person name="Hayashi T."/>
            <person name="Toyoda A."/>
            <person name="Oliveira C."/>
            <person name="Osipova E."/>
            <person name="Leigh N.D."/>
            <person name="Simon A."/>
            <person name="Yun M.H."/>
        </authorList>
    </citation>
    <scope>NUCLEOTIDE SEQUENCE</scope>
    <source>
        <strain evidence="3">20211129_DDA</strain>
        <tissue evidence="3">Liver</tissue>
    </source>
</reference>
<dbReference type="InterPro" id="IPR035979">
    <property type="entry name" value="RBD_domain_sf"/>
</dbReference>
<gene>
    <name evidence="3" type="ORF">NDU88_001398</name>
</gene>
<dbReference type="Proteomes" id="UP001066276">
    <property type="component" value="Chromosome 1_2"/>
</dbReference>
<dbReference type="PANTHER" id="PTHR15225">
    <property type="entry name" value="INTERFERON-INDUCED PROTEIN 35/NMI N-MYC/STAT INTERACTING PROTEIN"/>
    <property type="match status" value="1"/>
</dbReference>
<accession>A0AAV7W0Y2</accession>
<organism evidence="3 4">
    <name type="scientific">Pleurodeles waltl</name>
    <name type="common">Iberian ribbed newt</name>
    <dbReference type="NCBI Taxonomy" id="8319"/>
    <lineage>
        <taxon>Eukaryota</taxon>
        <taxon>Metazoa</taxon>
        <taxon>Chordata</taxon>
        <taxon>Craniata</taxon>
        <taxon>Vertebrata</taxon>
        <taxon>Euteleostomi</taxon>
        <taxon>Amphibia</taxon>
        <taxon>Batrachia</taxon>
        <taxon>Caudata</taxon>
        <taxon>Salamandroidea</taxon>
        <taxon>Salamandridae</taxon>
        <taxon>Pleurodelinae</taxon>
        <taxon>Pleurodeles</taxon>
    </lineage>
</organism>
<dbReference type="InterPro" id="IPR000504">
    <property type="entry name" value="RRM_dom"/>
</dbReference>
<dbReference type="PROSITE" id="PS50102">
    <property type="entry name" value="RRM"/>
    <property type="match status" value="1"/>
</dbReference>
<evidence type="ECO:0000313" key="4">
    <source>
        <dbReference type="Proteomes" id="UP001066276"/>
    </source>
</evidence>
<dbReference type="EMBL" id="JANPWB010000002">
    <property type="protein sequence ID" value="KAJ1205980.1"/>
    <property type="molecule type" value="Genomic_DNA"/>
</dbReference>
<name>A0AAV7W0Y2_PLEWA</name>
<protein>
    <recommendedName>
        <fullName evidence="2">RRM domain-containing protein</fullName>
    </recommendedName>
</protein>
<dbReference type="AlphaFoldDB" id="A0AAV7W0Y2"/>
<sequence>MAAGSRVDNGIEEMRTVSVHGIPSGVLEDEVIQDLLTIHFQKAKNDGGDVEKVIYPTTAKGVAYVTFEDVKVAEKVLQKDGHILTDRRLPNSIPLKVVRFGEHVFTFASAILDLSLFCEQCLLKDLVEELKDNVPDLIFSSLTLDGKVTVEGSFPSIRRLREFLVHKNSVAEKGRAHLLSRVWESSEEIPTASTTQELRLHLDSSVPFRKDNNIESPTLFLDTDTCLFMMDICRKDFEKCLNRYNVAYDMTKDTDITMLRLRPVRAGIDPKQAECAKMDIQILYESLQPVLRKERICLDDKRKESHIIDKCNRFLLTIRNSVQKPVPDPTVLRLLNEVE</sequence>
<dbReference type="PANTHER" id="PTHR15225:SF8">
    <property type="entry name" value="RNA-BINDING PROTEIN 43"/>
    <property type="match status" value="1"/>
</dbReference>
<proteinExistence type="predicted"/>
<keyword evidence="1" id="KW-0694">RNA-binding</keyword>
<dbReference type="InterPro" id="IPR012677">
    <property type="entry name" value="Nucleotide-bd_a/b_plait_sf"/>
</dbReference>
<evidence type="ECO:0000259" key="2">
    <source>
        <dbReference type="PROSITE" id="PS50102"/>
    </source>
</evidence>
<evidence type="ECO:0000313" key="3">
    <source>
        <dbReference type="EMBL" id="KAJ1205980.1"/>
    </source>
</evidence>
<dbReference type="SUPFAM" id="SSF54928">
    <property type="entry name" value="RNA-binding domain, RBD"/>
    <property type="match status" value="1"/>
</dbReference>
<comment type="caution">
    <text evidence="3">The sequence shown here is derived from an EMBL/GenBank/DDBJ whole genome shotgun (WGS) entry which is preliminary data.</text>
</comment>
<evidence type="ECO:0000256" key="1">
    <source>
        <dbReference type="PROSITE-ProRule" id="PRU00176"/>
    </source>
</evidence>